<reference evidence="2" key="1">
    <citation type="journal article" date="2014" name="Front. Microbiol.">
        <title>High frequency of phylogenetically diverse reductive dehalogenase-homologous genes in deep subseafloor sedimentary metagenomes.</title>
        <authorList>
            <person name="Kawai M."/>
            <person name="Futagami T."/>
            <person name="Toyoda A."/>
            <person name="Takaki Y."/>
            <person name="Nishi S."/>
            <person name="Hori S."/>
            <person name="Arai W."/>
            <person name="Tsubouchi T."/>
            <person name="Morono Y."/>
            <person name="Uchiyama I."/>
            <person name="Ito T."/>
            <person name="Fujiyama A."/>
            <person name="Inagaki F."/>
            <person name="Takami H."/>
        </authorList>
    </citation>
    <scope>NUCLEOTIDE SEQUENCE</scope>
    <source>
        <strain evidence="2">Expedition CK06-06</strain>
    </source>
</reference>
<protein>
    <recommendedName>
        <fullName evidence="1">Aldehyde dehydrogenase domain-containing protein</fullName>
    </recommendedName>
</protein>
<accession>X1QWR3</accession>
<feature type="domain" description="Aldehyde dehydrogenase" evidence="1">
    <location>
        <begin position="2"/>
        <end position="40"/>
    </location>
</feature>
<dbReference type="EMBL" id="BARW01013972">
    <property type="protein sequence ID" value="GAI72972.1"/>
    <property type="molecule type" value="Genomic_DNA"/>
</dbReference>
<dbReference type="SUPFAM" id="SSF53720">
    <property type="entry name" value="ALDH-like"/>
    <property type="match status" value="1"/>
</dbReference>
<proteinExistence type="predicted"/>
<evidence type="ECO:0000313" key="2">
    <source>
        <dbReference type="EMBL" id="GAI72972.1"/>
    </source>
</evidence>
<dbReference type="Gene3D" id="3.40.309.10">
    <property type="entry name" value="Aldehyde Dehydrogenase, Chain A, domain 2"/>
    <property type="match status" value="1"/>
</dbReference>
<comment type="caution">
    <text evidence="2">The sequence shown here is derived from an EMBL/GenBank/DDBJ whole genome shotgun (WGS) entry which is preliminary data.</text>
</comment>
<dbReference type="InterPro" id="IPR016161">
    <property type="entry name" value="Ald_DH/histidinol_DH"/>
</dbReference>
<name>X1QWR3_9ZZZZ</name>
<organism evidence="2">
    <name type="scientific">marine sediment metagenome</name>
    <dbReference type="NCBI Taxonomy" id="412755"/>
    <lineage>
        <taxon>unclassified sequences</taxon>
        <taxon>metagenomes</taxon>
        <taxon>ecological metagenomes</taxon>
    </lineage>
</organism>
<feature type="non-terminal residue" evidence="2">
    <location>
        <position position="1"/>
    </location>
</feature>
<dbReference type="GO" id="GO:0016620">
    <property type="term" value="F:oxidoreductase activity, acting on the aldehyde or oxo group of donors, NAD or NADP as acceptor"/>
    <property type="evidence" value="ECO:0007669"/>
    <property type="project" value="InterPro"/>
</dbReference>
<dbReference type="InterPro" id="IPR015590">
    <property type="entry name" value="Aldehyde_DH_dom"/>
</dbReference>
<dbReference type="InterPro" id="IPR016163">
    <property type="entry name" value="Ald_DH_C"/>
</dbReference>
<dbReference type="AlphaFoldDB" id="X1QWR3"/>
<dbReference type="Pfam" id="PF00171">
    <property type="entry name" value="Aldedh"/>
    <property type="match status" value="1"/>
</dbReference>
<evidence type="ECO:0000259" key="1">
    <source>
        <dbReference type="Pfam" id="PF00171"/>
    </source>
</evidence>
<sequence length="56" mass="6195">LVIQEEAFAPIVAVNKFKTLDEAIAKVNNTKYGLQARLRGKLNGVIARTMPRGTRI</sequence>
<gene>
    <name evidence="2" type="ORF">S12H4_25169</name>
</gene>